<dbReference type="InterPro" id="IPR011067">
    <property type="entry name" value="Plasmid_toxin/cell-grow_inhib"/>
</dbReference>
<keyword evidence="5" id="KW-0804">Transcription</keyword>
<evidence type="ECO:0000256" key="1">
    <source>
        <dbReference type="ARBA" id="ARBA00005230"/>
    </source>
</evidence>
<keyword evidence="4" id="KW-0805">Transcription regulation</keyword>
<comment type="similarity">
    <text evidence="1">Belongs to the CcdB toxin family.</text>
</comment>
<reference evidence="8" key="1">
    <citation type="submission" date="2017-10" db="EMBL/GenBank/DDBJ databases">
        <title>Chryseobacterium sp. B5 is a hydrocarbonoclastic and plant growth promoting bacterium.</title>
        <authorList>
            <person name="Thijs S."/>
            <person name="Gkorezis P."/>
            <person name="Van Hamme J."/>
        </authorList>
    </citation>
    <scope>NUCLEOTIDE SEQUENCE</scope>
    <source>
        <strain evidence="8">B5</strain>
    </source>
</reference>
<evidence type="ECO:0000256" key="2">
    <source>
        <dbReference type="ARBA" id="ARBA00015075"/>
    </source>
</evidence>
<comment type="caution">
    <text evidence="8">The sequence shown here is derived from an EMBL/GenBank/DDBJ whole genome shotgun (WGS) entry which is preliminary data.</text>
</comment>
<gene>
    <name evidence="8" type="ORF">CTI11_19055</name>
</gene>
<keyword evidence="3" id="KW-0678">Repressor</keyword>
<dbReference type="GO" id="GO:0006276">
    <property type="term" value="P:plasmid maintenance"/>
    <property type="evidence" value="ECO:0007669"/>
    <property type="project" value="InterPro"/>
</dbReference>
<evidence type="ECO:0000256" key="6">
    <source>
        <dbReference type="ARBA" id="ARBA00029628"/>
    </source>
</evidence>
<evidence type="ECO:0000256" key="3">
    <source>
        <dbReference type="ARBA" id="ARBA00022491"/>
    </source>
</evidence>
<evidence type="ECO:0000256" key="7">
    <source>
        <dbReference type="ARBA" id="ARBA00033135"/>
    </source>
</evidence>
<dbReference type="Pfam" id="PF01845">
    <property type="entry name" value="CcdB"/>
    <property type="match status" value="1"/>
</dbReference>
<sequence>MAQFDVHRNKGALRDSIPYVVVVQSSLFDRYRRRVVVPLVRQNLLPRGTPTVGARMNPVFVIEGVPVVLHALDMVSVALDQLGEVVASLEHEGQAIADALDELLTRSGG</sequence>
<dbReference type="AlphaFoldDB" id="A0A2G7T6L1"/>
<organism evidence="8">
    <name type="scientific">Chryseobacterium sp. B5</name>
    <dbReference type="NCBI Taxonomy" id="2050562"/>
    <lineage>
        <taxon>Bacteria</taxon>
        <taxon>Pseudomonadati</taxon>
        <taxon>Bacteroidota</taxon>
        <taxon>Flavobacteriia</taxon>
        <taxon>Flavobacteriales</taxon>
        <taxon>Weeksellaceae</taxon>
        <taxon>Chryseobacterium group</taxon>
        <taxon>Chryseobacterium</taxon>
    </lineage>
</organism>
<dbReference type="InterPro" id="IPR002712">
    <property type="entry name" value="CcdB"/>
</dbReference>
<evidence type="ECO:0000256" key="4">
    <source>
        <dbReference type="ARBA" id="ARBA00023015"/>
    </source>
</evidence>
<evidence type="ECO:0000313" key="8">
    <source>
        <dbReference type="EMBL" id="PII34693.1"/>
    </source>
</evidence>
<accession>A0A2G7T6L1</accession>
<dbReference type="Gene3D" id="2.30.30.110">
    <property type="match status" value="1"/>
</dbReference>
<name>A0A2G7T6L1_9FLAO</name>
<dbReference type="SUPFAM" id="SSF50118">
    <property type="entry name" value="Cell growth inhibitor/plasmid maintenance toxic component"/>
    <property type="match status" value="1"/>
</dbReference>
<protein>
    <recommendedName>
        <fullName evidence="2">Toxin CcdB</fullName>
    </recommendedName>
    <alternativeName>
        <fullName evidence="7">Cytotoxic protein CcdB</fullName>
    </alternativeName>
    <alternativeName>
        <fullName evidence="6">Protein LetD</fullName>
    </alternativeName>
</protein>
<proteinExistence type="inferred from homology"/>
<dbReference type="GO" id="GO:0008657">
    <property type="term" value="F:DNA topoisomerase type II (double strand cut, ATP-hydrolyzing) inhibitor activity"/>
    <property type="evidence" value="ECO:0007669"/>
    <property type="project" value="InterPro"/>
</dbReference>
<dbReference type="EMBL" id="PEKC01000086">
    <property type="protein sequence ID" value="PII34693.1"/>
    <property type="molecule type" value="Genomic_DNA"/>
</dbReference>
<evidence type="ECO:0000256" key="5">
    <source>
        <dbReference type="ARBA" id="ARBA00023163"/>
    </source>
</evidence>